<evidence type="ECO:0000256" key="2">
    <source>
        <dbReference type="SAM" id="Phobius"/>
    </source>
</evidence>
<accession>A0ABR1IQZ4</accession>
<proteinExistence type="predicted"/>
<keyword evidence="5" id="KW-1185">Reference proteome</keyword>
<name>A0ABR1IQZ4_9AGAR</name>
<keyword evidence="2" id="KW-0472">Membrane</keyword>
<evidence type="ECO:0000313" key="5">
    <source>
        <dbReference type="Proteomes" id="UP001498398"/>
    </source>
</evidence>
<dbReference type="Proteomes" id="UP001498398">
    <property type="component" value="Unassembled WGS sequence"/>
</dbReference>
<gene>
    <name evidence="4" type="ORF">VKT23_017807</name>
</gene>
<evidence type="ECO:0000259" key="3">
    <source>
        <dbReference type="Pfam" id="PF16335"/>
    </source>
</evidence>
<dbReference type="InterPro" id="IPR052743">
    <property type="entry name" value="Glutaminase_GtaA"/>
</dbReference>
<reference evidence="4 5" key="1">
    <citation type="submission" date="2024-01" db="EMBL/GenBank/DDBJ databases">
        <title>A draft genome for the cacao thread blight pathogen Marasmiellus scandens.</title>
        <authorList>
            <person name="Baruah I.K."/>
            <person name="Leung J."/>
            <person name="Bukari Y."/>
            <person name="Amoako-Attah I."/>
            <person name="Meinhardt L.W."/>
            <person name="Bailey B.A."/>
            <person name="Cohen S.P."/>
        </authorList>
    </citation>
    <scope>NUCLEOTIDE SEQUENCE [LARGE SCALE GENOMIC DNA]</scope>
    <source>
        <strain evidence="4 5">GH-19</strain>
    </source>
</reference>
<sequence>MSNVAGNPNDAKKYRDQASSYISKWASLAGSSGHLAFTYGEASSFGLMYNLYADKLMGTGLVPSDVYANQTRFLASQAQSAPAFGLPFDSHANNVVKSHWTMFAAGTMMDSATRDTLVSQVHAKVLDQKNTEVFPSTYDAQVGTTINGSASAAVGGLYSLLALTLQPKTITIEGGVASGSSQSGGSKSNAGAIAGAVVAVLIVAILAAVGFFLWRRRARRGLQGVRSIRNGADKVGGFDTEGGHVLPEQLHHGGGEMMGEYKSNTNGSNVNLMNGGASVYSFGNTSEGGYQSSYYPPQQGGGREASIPRAPSSQTSSRTRGLPSGPRSLRLHNGDLEDGQSITSPVSTYSNSNLTATTFRTPQAPPLPSKQPITLTVDSDTGYGEGSQIARTKGSISSHRTLSRSNTVRTQEGTRELRDEVELLRREMAEMRSRTDYEPPPEYQ</sequence>
<evidence type="ECO:0000313" key="4">
    <source>
        <dbReference type="EMBL" id="KAK7438880.1"/>
    </source>
</evidence>
<dbReference type="PANTHER" id="PTHR31987:SF1">
    <property type="entry name" value="GLUTAMINASE A"/>
    <property type="match status" value="1"/>
</dbReference>
<evidence type="ECO:0000256" key="1">
    <source>
        <dbReference type="SAM" id="MobiDB-lite"/>
    </source>
</evidence>
<feature type="region of interest" description="Disordered" evidence="1">
    <location>
        <begin position="290"/>
        <end position="347"/>
    </location>
</feature>
<dbReference type="Pfam" id="PF16335">
    <property type="entry name" value="GtaA_6_Hairpin"/>
    <property type="match status" value="1"/>
</dbReference>
<keyword evidence="2" id="KW-0812">Transmembrane</keyword>
<dbReference type="InterPro" id="IPR032514">
    <property type="entry name" value="GtaA_central"/>
</dbReference>
<feature type="region of interest" description="Disordered" evidence="1">
    <location>
        <begin position="385"/>
        <end position="419"/>
    </location>
</feature>
<feature type="domain" description="Glutaminase A central" evidence="3">
    <location>
        <begin position="1"/>
        <end position="161"/>
    </location>
</feature>
<dbReference type="PANTHER" id="PTHR31987">
    <property type="entry name" value="GLUTAMINASE A-RELATED"/>
    <property type="match status" value="1"/>
</dbReference>
<feature type="compositionally biased region" description="Polar residues" evidence="1">
    <location>
        <begin position="394"/>
        <end position="411"/>
    </location>
</feature>
<protein>
    <recommendedName>
        <fullName evidence="3">Glutaminase A central domain-containing protein</fullName>
    </recommendedName>
</protein>
<organism evidence="4 5">
    <name type="scientific">Marasmiellus scandens</name>
    <dbReference type="NCBI Taxonomy" id="2682957"/>
    <lineage>
        <taxon>Eukaryota</taxon>
        <taxon>Fungi</taxon>
        <taxon>Dikarya</taxon>
        <taxon>Basidiomycota</taxon>
        <taxon>Agaricomycotina</taxon>
        <taxon>Agaricomycetes</taxon>
        <taxon>Agaricomycetidae</taxon>
        <taxon>Agaricales</taxon>
        <taxon>Marasmiineae</taxon>
        <taxon>Omphalotaceae</taxon>
        <taxon>Marasmiellus</taxon>
    </lineage>
</organism>
<keyword evidence="2" id="KW-1133">Transmembrane helix</keyword>
<feature type="transmembrane region" description="Helical" evidence="2">
    <location>
        <begin position="190"/>
        <end position="214"/>
    </location>
</feature>
<comment type="caution">
    <text evidence="4">The sequence shown here is derived from an EMBL/GenBank/DDBJ whole genome shotgun (WGS) entry which is preliminary data.</text>
</comment>
<dbReference type="EMBL" id="JBANRG010000076">
    <property type="protein sequence ID" value="KAK7438880.1"/>
    <property type="molecule type" value="Genomic_DNA"/>
</dbReference>